<keyword evidence="2" id="KW-0677">Repeat</keyword>
<sequence length="498" mass="56870">MNSLFGKKSPQKNIDYKSRLEYKLYLARENPEPVFDLSECNLKSVPSGIYSLCKVFRKEKLLLQVNQFTSLSSGGQLSDLVLLTVLDLSHNRFSTLPEELQHLKNLQELNISHNELRKLPDAVGHLLNLSVLNCSHNKLRSLPECLGQLSVLACLDVRFNSGIHQLPPALSQASGLQQLLVDGCSLQDPPPALSTLGTAAIMDYLSKKNGTMYSPGRVTSMKPINQQEAKKSMPEDQDQDSFKFLETKKQQKIQEFLEMEKSLQEQKGKEYEIHENMRQDRNKLLLSLKEQQKKLEEDVCRLQILKEKERATLLNHLVKVERRAEETIADLLTLNLTLSQSSQWQQEELREQQLLSDQSRSQQLRRQEIIGAMESLLAEECARKEKFLAYEKTRAEVVQNSLSREVEWGEQVSELLSARDTRQSELVSAVEADTEVQKALVATLLERSDLRTRSLVIQVALVEQQLAVLTAVEMQRRKMNSLQHVNDLAEKRKTLSEL</sequence>
<feature type="coiled-coil region" evidence="3">
    <location>
        <begin position="274"/>
        <end position="308"/>
    </location>
</feature>
<evidence type="ECO:0000256" key="1">
    <source>
        <dbReference type="ARBA" id="ARBA00022614"/>
    </source>
</evidence>
<gene>
    <name evidence="4" type="ORF">g.49845</name>
</gene>
<dbReference type="SMART" id="SM00364">
    <property type="entry name" value="LRR_BAC"/>
    <property type="match status" value="3"/>
</dbReference>
<dbReference type="SMART" id="SM00369">
    <property type="entry name" value="LRR_TYP"/>
    <property type="match status" value="3"/>
</dbReference>
<dbReference type="Gene3D" id="3.80.10.10">
    <property type="entry name" value="Ribonuclease Inhibitor"/>
    <property type="match status" value="1"/>
</dbReference>
<evidence type="ECO:0000256" key="2">
    <source>
        <dbReference type="ARBA" id="ARBA00022737"/>
    </source>
</evidence>
<dbReference type="PROSITE" id="PS51450">
    <property type="entry name" value="LRR"/>
    <property type="match status" value="3"/>
</dbReference>
<dbReference type="PANTHER" id="PTHR48051:SF1">
    <property type="entry name" value="RAS SUPPRESSOR PROTEIN 1"/>
    <property type="match status" value="1"/>
</dbReference>
<dbReference type="SUPFAM" id="SSF52058">
    <property type="entry name" value="L domain-like"/>
    <property type="match status" value="1"/>
</dbReference>
<dbReference type="EMBL" id="GECU01007538">
    <property type="protein sequence ID" value="JAT00169.1"/>
    <property type="molecule type" value="Transcribed_RNA"/>
</dbReference>
<protein>
    <submittedName>
        <fullName evidence="4">Uncharacterized protein</fullName>
    </submittedName>
</protein>
<keyword evidence="3" id="KW-0175">Coiled coil</keyword>
<keyword evidence="1" id="KW-0433">Leucine-rich repeat</keyword>
<dbReference type="InterPro" id="IPR001611">
    <property type="entry name" value="Leu-rich_rpt"/>
</dbReference>
<feature type="non-terminal residue" evidence="4">
    <location>
        <position position="498"/>
    </location>
</feature>
<evidence type="ECO:0000313" key="4">
    <source>
        <dbReference type="EMBL" id="JAT00169.1"/>
    </source>
</evidence>
<dbReference type="Pfam" id="PF13855">
    <property type="entry name" value="LRR_8"/>
    <property type="match status" value="1"/>
</dbReference>
<dbReference type="Pfam" id="PF00560">
    <property type="entry name" value="LRR_1"/>
    <property type="match status" value="1"/>
</dbReference>
<dbReference type="InterPro" id="IPR050216">
    <property type="entry name" value="LRR_domain-containing"/>
</dbReference>
<dbReference type="GO" id="GO:0005737">
    <property type="term" value="C:cytoplasm"/>
    <property type="evidence" value="ECO:0007669"/>
    <property type="project" value="TreeGrafter"/>
</dbReference>
<dbReference type="PANTHER" id="PTHR48051">
    <property type="match status" value="1"/>
</dbReference>
<dbReference type="AlphaFoldDB" id="A0A1B6JLR3"/>
<name>A0A1B6JLR3_9HEMI</name>
<proteinExistence type="predicted"/>
<dbReference type="InterPro" id="IPR032675">
    <property type="entry name" value="LRR_dom_sf"/>
</dbReference>
<dbReference type="PRINTS" id="PR00019">
    <property type="entry name" value="LEURICHRPT"/>
</dbReference>
<dbReference type="InterPro" id="IPR003591">
    <property type="entry name" value="Leu-rich_rpt_typical-subtyp"/>
</dbReference>
<evidence type="ECO:0000256" key="3">
    <source>
        <dbReference type="SAM" id="Coils"/>
    </source>
</evidence>
<accession>A0A1B6JLR3</accession>
<organism evidence="4">
    <name type="scientific">Homalodisca liturata</name>
    <dbReference type="NCBI Taxonomy" id="320908"/>
    <lineage>
        <taxon>Eukaryota</taxon>
        <taxon>Metazoa</taxon>
        <taxon>Ecdysozoa</taxon>
        <taxon>Arthropoda</taxon>
        <taxon>Hexapoda</taxon>
        <taxon>Insecta</taxon>
        <taxon>Pterygota</taxon>
        <taxon>Neoptera</taxon>
        <taxon>Paraneoptera</taxon>
        <taxon>Hemiptera</taxon>
        <taxon>Auchenorrhyncha</taxon>
        <taxon>Membracoidea</taxon>
        <taxon>Cicadellidae</taxon>
        <taxon>Cicadellinae</taxon>
        <taxon>Proconiini</taxon>
        <taxon>Homalodisca</taxon>
    </lineage>
</organism>
<reference evidence="4" key="1">
    <citation type="submission" date="2015-11" db="EMBL/GenBank/DDBJ databases">
        <title>De novo transcriptome assembly of four potential Pierce s Disease insect vectors from Arizona vineyards.</title>
        <authorList>
            <person name="Tassone E.E."/>
        </authorList>
    </citation>
    <scope>NUCLEOTIDE SEQUENCE</scope>
</reference>